<keyword evidence="5" id="KW-1185">Reference proteome</keyword>
<feature type="active site" description="Proton acceptor" evidence="2">
    <location>
        <position position="302"/>
    </location>
</feature>
<dbReference type="STRING" id="54.SAMN02745121_04202"/>
<dbReference type="GO" id="GO:0006508">
    <property type="term" value="P:proteolysis"/>
    <property type="evidence" value="ECO:0007669"/>
    <property type="project" value="UniProtKB-KW"/>
</dbReference>
<name>A0A1I2ADE8_9BACT</name>
<dbReference type="InterPro" id="IPR032466">
    <property type="entry name" value="Metal_Hydrolase"/>
</dbReference>
<comment type="subcellular location">
    <subcellularLocation>
        <location evidence="1">Cytoplasm</location>
    </subcellularLocation>
</comment>
<organism evidence="4 5">
    <name type="scientific">Nannocystis exedens</name>
    <dbReference type="NCBI Taxonomy" id="54"/>
    <lineage>
        <taxon>Bacteria</taxon>
        <taxon>Pseudomonadati</taxon>
        <taxon>Myxococcota</taxon>
        <taxon>Polyangia</taxon>
        <taxon>Nannocystales</taxon>
        <taxon>Nannocystaceae</taxon>
        <taxon>Nannocystis</taxon>
    </lineage>
</organism>
<feature type="binding site" evidence="3">
    <location>
        <position position="242"/>
    </location>
    <ligand>
        <name>Zn(2+)</name>
        <dbReference type="ChEBI" id="CHEBI:29105"/>
        <label>2</label>
        <note>catalytic</note>
    </ligand>
</feature>
<sequence>MAGLPGASGHVPSASPAPTLQLLRGAEVFAPAPLGVCDVLLAAGKIAAIAPDLPTLPSELCRVHDLRGHRLIPGLLDAHVHLIGGGGEAGPSTRVPPVTLSQLSRAGITTVVGVLGTDGTTRTVADLVARTLGLRDEGLSAYCYTGSYELPVPTLTGSVRRDLVFVDPIIGVGELALSDHRSSQPTLDELLRVAADVHVGGMMAGKAGIVHLHMGDGLRGLDLVRRALDVSELPPRVFHPTHVNRNRRLFVEAGELVARGCTVDVTAFPPEDDPGDSLYAADAIDRWIAQGLPVSRLTCSSDGAGCMPVFDAHGHICAMDIGRPTTLSDTLTELLARGQELATVLPIFTTNVADLLRLGHKGRLAAGADADLVALDDHGHIAGVIARGRWLIQGGQTVVCGPFERSAS</sequence>
<comment type="cofactor">
    <cofactor evidence="1 3">
        <name>Zn(2+)</name>
        <dbReference type="ChEBI" id="CHEBI:29105"/>
    </cofactor>
    <text evidence="1 3">Binds 2 Zn(2+) ions per subunit.</text>
</comment>
<reference evidence="5" key="1">
    <citation type="submission" date="2016-10" db="EMBL/GenBank/DDBJ databases">
        <authorList>
            <person name="Varghese N."/>
            <person name="Submissions S."/>
        </authorList>
    </citation>
    <scope>NUCLEOTIDE SEQUENCE [LARGE SCALE GENOMIC DNA]</scope>
    <source>
        <strain evidence="5">ATCC 25963</strain>
    </source>
</reference>
<keyword evidence="1" id="KW-0378">Hydrolase</keyword>
<accession>A0A1I2ADE8</accession>
<dbReference type="NCBIfam" id="TIGR01975">
    <property type="entry name" value="isoAsp_dipep"/>
    <property type="match status" value="1"/>
</dbReference>
<evidence type="ECO:0000256" key="1">
    <source>
        <dbReference type="PIRNR" id="PIRNR001238"/>
    </source>
</evidence>
<dbReference type="GO" id="GO:0005737">
    <property type="term" value="C:cytoplasm"/>
    <property type="evidence" value="ECO:0007669"/>
    <property type="project" value="UniProtKB-SubCell"/>
</dbReference>
<keyword evidence="1" id="KW-0645">Protease</keyword>
<dbReference type="InterPro" id="IPR011059">
    <property type="entry name" value="Metal-dep_hydrolase_composite"/>
</dbReference>
<dbReference type="PANTHER" id="PTHR11647">
    <property type="entry name" value="HYDRANTOINASE/DIHYDROPYRIMIDINASE FAMILY MEMBER"/>
    <property type="match status" value="1"/>
</dbReference>
<feature type="binding site" evidence="3">
    <location>
        <position position="79"/>
    </location>
    <ligand>
        <name>Zn(2+)</name>
        <dbReference type="ChEBI" id="CHEBI:29105"/>
        <label>1</label>
        <note>catalytic</note>
    </ligand>
</feature>
<dbReference type="AlphaFoldDB" id="A0A1I2ADE8"/>
<dbReference type="InterPro" id="IPR050378">
    <property type="entry name" value="Metallo-dep_Hydrolases_sf"/>
</dbReference>
<dbReference type="EMBL" id="FOMX01000013">
    <property type="protein sequence ID" value="SFE41926.1"/>
    <property type="molecule type" value="Genomic_DNA"/>
</dbReference>
<comment type="function">
    <text evidence="1">Catalyzes the hydrolytic cleavage of a subset of L-isoaspartyl (L-beta-aspartyl) dipeptides. Used to degrade proteins damaged by L-isoaspartyl residues formation.</text>
</comment>
<dbReference type="EC" id="3.4.19.-" evidence="1"/>
<feature type="binding site" evidence="3">
    <location>
        <position position="81"/>
    </location>
    <ligand>
        <name>Zn(2+)</name>
        <dbReference type="ChEBI" id="CHEBI:29105"/>
        <label>1</label>
        <note>catalytic</note>
    </ligand>
</feature>
<dbReference type="SUPFAM" id="SSF51556">
    <property type="entry name" value="Metallo-dependent hydrolases"/>
    <property type="match status" value="1"/>
</dbReference>
<dbReference type="GO" id="GO:0046872">
    <property type="term" value="F:metal ion binding"/>
    <property type="evidence" value="ECO:0007669"/>
    <property type="project" value="UniProtKB-KW"/>
</dbReference>
<comment type="PTM">
    <text evidence="1">Carboxylation allows a single lysine to coordinate two zinc ions.</text>
</comment>
<dbReference type="OrthoDB" id="9803027at2"/>
<dbReference type="RefSeq" id="WP_096327968.1">
    <property type="nucleotide sequence ID" value="NZ_FOMX01000013.1"/>
</dbReference>
<feature type="binding site" evidence="3">
    <location>
        <position position="213"/>
    </location>
    <ligand>
        <name>Zn(2+)</name>
        <dbReference type="ChEBI" id="CHEBI:29105"/>
        <label>2</label>
        <note>catalytic</note>
    </ligand>
</feature>
<dbReference type="Gene3D" id="2.30.40.10">
    <property type="entry name" value="Urease, subunit C, domain 1"/>
    <property type="match status" value="1"/>
</dbReference>
<dbReference type="Proteomes" id="UP000199400">
    <property type="component" value="Unassembled WGS sequence"/>
</dbReference>
<protein>
    <recommendedName>
        <fullName evidence="1">Isoaspartyl dipeptidase</fullName>
        <ecNumber evidence="1">3.4.19.-</ecNumber>
    </recommendedName>
</protein>
<evidence type="ECO:0000256" key="3">
    <source>
        <dbReference type="PIRSR" id="PIRSR001238-3"/>
    </source>
</evidence>
<dbReference type="GO" id="GO:0008798">
    <property type="term" value="F:beta-aspartyl-peptidase activity"/>
    <property type="evidence" value="ECO:0007669"/>
    <property type="project" value="InterPro"/>
</dbReference>
<keyword evidence="1" id="KW-0482">Metalloprotease</keyword>
<evidence type="ECO:0000313" key="5">
    <source>
        <dbReference type="Proteomes" id="UP000199400"/>
    </source>
</evidence>
<dbReference type="Gene3D" id="3.20.20.140">
    <property type="entry name" value="Metal-dependent hydrolases"/>
    <property type="match status" value="1"/>
</dbReference>
<dbReference type="GO" id="GO:0008237">
    <property type="term" value="F:metallopeptidase activity"/>
    <property type="evidence" value="ECO:0007669"/>
    <property type="project" value="UniProtKB-KW"/>
</dbReference>
<comment type="similarity">
    <text evidence="1">Belongs to the peptidase M38 family.</text>
</comment>
<dbReference type="PIRSF" id="PIRSF001238">
    <property type="entry name" value="IadA"/>
    <property type="match status" value="1"/>
</dbReference>
<evidence type="ECO:0000313" key="4">
    <source>
        <dbReference type="EMBL" id="SFE41926.1"/>
    </source>
</evidence>
<gene>
    <name evidence="4" type="ORF">SAMN02745121_04202</name>
</gene>
<dbReference type="InterPro" id="IPR010229">
    <property type="entry name" value="Pept_M38_dipep"/>
</dbReference>
<feature type="binding site" evidence="3">
    <location>
        <position position="302"/>
    </location>
    <ligand>
        <name>Zn(2+)</name>
        <dbReference type="ChEBI" id="CHEBI:29105"/>
        <label>1</label>
        <note>catalytic</note>
    </ligand>
</feature>
<dbReference type="PANTHER" id="PTHR11647:SF1">
    <property type="entry name" value="COLLAPSIN RESPONSE MEDIATOR PROTEIN"/>
    <property type="match status" value="1"/>
</dbReference>
<keyword evidence="1 3" id="KW-0479">Metal-binding</keyword>
<proteinExistence type="inferred from homology"/>
<dbReference type="SUPFAM" id="SSF51338">
    <property type="entry name" value="Composite domain of metallo-dependent hydrolases"/>
    <property type="match status" value="1"/>
</dbReference>
<evidence type="ECO:0000256" key="2">
    <source>
        <dbReference type="PIRSR" id="PIRSR001238-1"/>
    </source>
</evidence>
<dbReference type="GO" id="GO:0016810">
    <property type="term" value="F:hydrolase activity, acting on carbon-nitrogen (but not peptide) bonds"/>
    <property type="evidence" value="ECO:0007669"/>
    <property type="project" value="InterPro"/>
</dbReference>
<keyword evidence="1 3" id="KW-0862">Zinc</keyword>